<evidence type="ECO:0000313" key="10">
    <source>
        <dbReference type="EMBL" id="CAI9616566.1"/>
    </source>
</evidence>
<feature type="region of interest" description="Disordered" evidence="8">
    <location>
        <begin position="1"/>
        <end position="45"/>
    </location>
</feature>
<reference evidence="10" key="1">
    <citation type="submission" date="2023-05" db="EMBL/GenBank/DDBJ databases">
        <authorList>
            <person name="Stuckert A."/>
        </authorList>
    </citation>
    <scope>NUCLEOTIDE SEQUENCE</scope>
</reference>
<comment type="subcellular location">
    <subcellularLocation>
        <location evidence="1 7">Nucleus</location>
    </subcellularLocation>
</comment>
<evidence type="ECO:0000256" key="3">
    <source>
        <dbReference type="ARBA" id="ARBA00022603"/>
    </source>
</evidence>
<dbReference type="InterPro" id="IPR046341">
    <property type="entry name" value="SET_dom_sf"/>
</dbReference>
<feature type="compositionally biased region" description="Basic and acidic residues" evidence="8">
    <location>
        <begin position="22"/>
        <end position="35"/>
    </location>
</feature>
<organism evidence="10 11">
    <name type="scientific">Staurois parvus</name>
    <dbReference type="NCBI Taxonomy" id="386267"/>
    <lineage>
        <taxon>Eukaryota</taxon>
        <taxon>Metazoa</taxon>
        <taxon>Chordata</taxon>
        <taxon>Craniata</taxon>
        <taxon>Vertebrata</taxon>
        <taxon>Euteleostomi</taxon>
        <taxon>Amphibia</taxon>
        <taxon>Batrachia</taxon>
        <taxon>Anura</taxon>
        <taxon>Neobatrachia</taxon>
        <taxon>Ranoidea</taxon>
        <taxon>Ranidae</taxon>
        <taxon>Staurois</taxon>
    </lineage>
</organism>
<dbReference type="InterPro" id="IPR044430">
    <property type="entry name" value="SETD6_SET"/>
</dbReference>
<keyword evidence="4 7" id="KW-0808">Transferase</keyword>
<proteinExistence type="inferred from homology"/>
<dbReference type="SUPFAM" id="SSF82199">
    <property type="entry name" value="SET domain"/>
    <property type="match status" value="1"/>
</dbReference>
<dbReference type="InterPro" id="IPR011383">
    <property type="entry name" value="N-lys_methylase_SETD6"/>
</dbReference>
<gene>
    <name evidence="10" type="ORF">SPARVUS_LOCUS15405276</name>
</gene>
<evidence type="ECO:0000256" key="5">
    <source>
        <dbReference type="ARBA" id="ARBA00022691"/>
    </source>
</evidence>
<evidence type="ECO:0000256" key="8">
    <source>
        <dbReference type="SAM" id="MobiDB-lite"/>
    </source>
</evidence>
<dbReference type="PANTHER" id="PTHR13271:SF34">
    <property type="entry name" value="N-LYSINE METHYLTRANSFERASE SETD6"/>
    <property type="match status" value="1"/>
</dbReference>
<evidence type="ECO:0000256" key="7">
    <source>
        <dbReference type="PIRNR" id="PIRNR011771"/>
    </source>
</evidence>
<keyword evidence="3 7" id="KW-0489">Methyltransferase</keyword>
<protein>
    <recommendedName>
        <fullName evidence="2 7">N-lysine methyltransferase SETD6</fullName>
        <ecNumber evidence="7">2.1.1.-</ecNumber>
    </recommendedName>
</protein>
<dbReference type="SUPFAM" id="SSF81822">
    <property type="entry name" value="RuBisCo LSMT C-terminal, substrate-binding domain"/>
    <property type="match status" value="1"/>
</dbReference>
<dbReference type="Gene3D" id="3.90.1410.10">
    <property type="entry name" value="set domain protein methyltransferase, domain 1"/>
    <property type="match status" value="1"/>
</dbReference>
<name>A0ABN9H7K3_9NEOB</name>
<evidence type="ECO:0000256" key="4">
    <source>
        <dbReference type="ARBA" id="ARBA00022679"/>
    </source>
</evidence>
<feature type="compositionally biased region" description="Basic and acidic residues" evidence="8">
    <location>
        <begin position="1"/>
        <end position="15"/>
    </location>
</feature>
<dbReference type="CDD" id="cd19178">
    <property type="entry name" value="SET_SETD6"/>
    <property type="match status" value="1"/>
</dbReference>
<dbReference type="InterPro" id="IPR036464">
    <property type="entry name" value="Rubisco_LSMT_subst-bd_sf"/>
</dbReference>
<dbReference type="PROSITE" id="PS50280">
    <property type="entry name" value="SET"/>
    <property type="match status" value="1"/>
</dbReference>
<dbReference type="EMBL" id="CATNWA010020083">
    <property type="protein sequence ID" value="CAI9616566.1"/>
    <property type="molecule type" value="Genomic_DNA"/>
</dbReference>
<evidence type="ECO:0000256" key="1">
    <source>
        <dbReference type="ARBA" id="ARBA00004123"/>
    </source>
</evidence>
<keyword evidence="6 7" id="KW-0539">Nucleus</keyword>
<dbReference type="Proteomes" id="UP001162483">
    <property type="component" value="Unassembled WGS sequence"/>
</dbReference>
<dbReference type="InterPro" id="IPR015353">
    <property type="entry name" value="Rubisco_LSMT_subst-bd"/>
</dbReference>
<keyword evidence="5 7" id="KW-0949">S-adenosyl-L-methionine</keyword>
<comment type="similarity">
    <text evidence="7">Belongs to the class V-like SAM-binding methyltransferase superfamily. Histone-lysine methyltransferase family. SETD6 subfamily.</text>
</comment>
<evidence type="ECO:0000256" key="2">
    <source>
        <dbReference type="ARBA" id="ARBA00016973"/>
    </source>
</evidence>
<dbReference type="InterPro" id="IPR050600">
    <property type="entry name" value="SETD3_SETD6_MTase"/>
</dbReference>
<dbReference type="Pfam" id="PF00856">
    <property type="entry name" value="SET"/>
    <property type="match status" value="1"/>
</dbReference>
<accession>A0ABN9H7K3</accession>
<dbReference type="PANTHER" id="PTHR13271">
    <property type="entry name" value="UNCHARACTERIZED PUTATIVE METHYLTRANSFERASE"/>
    <property type="match status" value="1"/>
</dbReference>
<dbReference type="Gene3D" id="3.90.1420.10">
    <property type="entry name" value="Rubisco LSMT, substrate-binding domain"/>
    <property type="match status" value="1"/>
</dbReference>
<dbReference type="Pfam" id="PF09273">
    <property type="entry name" value="Rubis-subs-bind"/>
    <property type="match status" value="1"/>
</dbReference>
<sequence>MFQMSPEEKRRKLQEENQDPISSHHDPVSSHHDPASTDNSPTSAHKDRLSAFLDWCTTSGIHLNPKVSIGMEGTVAQYGMVACQDVPAGEVVFTIPRSALLSQHTTRIQEMLEQERQSLDSTSGWVPLILSLMYEATDASSPWAPYFGLWPQLIPPDLPMFLSEKERSELLEGTGVLDAVGKDLHNIEREYEMIVLPFILRHPETFSPQTHTLDLYMRLVAFVMAYSFQEPMEDEEEDFSKEVLPPMMVPVADLLNHVARHNTHLEFTTECLRMVTTQSVPAGHELFNTYGQMGNWQLLHMYGFSEPHPDNINDTADIPMGVLREAALQGAESEEEKAKLQERWSFLCRMEMVGEEGAFVFGCEEVLTDDELKTCLKLLCMSAEEFAEYKENDGWEEDEDDEEEETLTFQKVARMPLSWRRLLHSGAELTMQKYTTNLRSDQCILDDSTEYAKLSSRQKYSLQVRYGQKLILQRLMELTAG</sequence>
<keyword evidence="11" id="KW-1185">Reference proteome</keyword>
<comment type="caution">
    <text evidence="10">The sequence shown here is derived from an EMBL/GenBank/DDBJ whole genome shotgun (WGS) entry which is preliminary data.</text>
</comment>
<feature type="domain" description="SET" evidence="9">
    <location>
        <begin position="65"/>
        <end position="291"/>
    </location>
</feature>
<dbReference type="PIRSF" id="PIRSF011771">
    <property type="entry name" value="RMS1_SET"/>
    <property type="match status" value="1"/>
</dbReference>
<evidence type="ECO:0000256" key="6">
    <source>
        <dbReference type="ARBA" id="ARBA00023242"/>
    </source>
</evidence>
<dbReference type="InterPro" id="IPR001214">
    <property type="entry name" value="SET_dom"/>
</dbReference>
<evidence type="ECO:0000259" key="9">
    <source>
        <dbReference type="PROSITE" id="PS50280"/>
    </source>
</evidence>
<evidence type="ECO:0000313" key="11">
    <source>
        <dbReference type="Proteomes" id="UP001162483"/>
    </source>
</evidence>
<comment type="function">
    <text evidence="7">Protein-lysine N-methyltransferase.</text>
</comment>
<dbReference type="EC" id="2.1.1.-" evidence="7"/>